<feature type="compositionally biased region" description="Basic and acidic residues" evidence="1">
    <location>
        <begin position="1"/>
        <end position="12"/>
    </location>
</feature>
<evidence type="ECO:0000256" key="1">
    <source>
        <dbReference type="SAM" id="MobiDB-lite"/>
    </source>
</evidence>
<dbReference type="InterPro" id="IPR036188">
    <property type="entry name" value="FAD/NAD-bd_sf"/>
</dbReference>
<reference evidence="2 3" key="1">
    <citation type="submission" date="2018-10" db="EMBL/GenBank/DDBJ databases">
        <title>Isolation from soil.</title>
        <authorList>
            <person name="Hu J."/>
        </authorList>
    </citation>
    <scope>NUCLEOTIDE SEQUENCE [LARGE SCALE GENOMIC DNA]</scope>
    <source>
        <strain evidence="2 3">NEAU-Ht49</strain>
    </source>
</reference>
<evidence type="ECO:0000313" key="3">
    <source>
        <dbReference type="Proteomes" id="UP000282674"/>
    </source>
</evidence>
<dbReference type="SUPFAM" id="SSF51905">
    <property type="entry name" value="FAD/NAD(P)-binding domain"/>
    <property type="match status" value="1"/>
</dbReference>
<dbReference type="EMBL" id="RFFG01000029">
    <property type="protein sequence ID" value="RMI42959.1"/>
    <property type="molecule type" value="Genomic_DNA"/>
</dbReference>
<gene>
    <name evidence="2" type="ORF">EBO15_18235</name>
</gene>
<keyword evidence="3" id="KW-1185">Reference proteome</keyword>
<dbReference type="Proteomes" id="UP000282674">
    <property type="component" value="Unassembled WGS sequence"/>
</dbReference>
<dbReference type="Gene3D" id="3.50.50.60">
    <property type="entry name" value="FAD/NAD(P)-binding domain"/>
    <property type="match status" value="1"/>
</dbReference>
<evidence type="ECO:0000313" key="2">
    <source>
        <dbReference type="EMBL" id="RMI42959.1"/>
    </source>
</evidence>
<proteinExistence type="predicted"/>
<protein>
    <recommendedName>
        <fullName evidence="4">FHA domain-containing protein</fullName>
    </recommendedName>
</protein>
<comment type="caution">
    <text evidence="2">The sequence shown here is derived from an EMBL/GenBank/DDBJ whole genome shotgun (WGS) entry which is preliminary data.</text>
</comment>
<dbReference type="AlphaFoldDB" id="A0A3M2LZR0"/>
<organism evidence="2 3">
    <name type="scientific">Actinomadura harenae</name>
    <dbReference type="NCBI Taxonomy" id="2483351"/>
    <lineage>
        <taxon>Bacteria</taxon>
        <taxon>Bacillati</taxon>
        <taxon>Actinomycetota</taxon>
        <taxon>Actinomycetes</taxon>
        <taxon>Streptosporangiales</taxon>
        <taxon>Thermomonosporaceae</taxon>
        <taxon>Actinomadura</taxon>
    </lineage>
</organism>
<accession>A0A3M2LZR0</accession>
<dbReference type="OrthoDB" id="7788186at2"/>
<name>A0A3M2LZR0_9ACTN</name>
<evidence type="ECO:0008006" key="4">
    <source>
        <dbReference type="Google" id="ProtNLM"/>
    </source>
</evidence>
<feature type="region of interest" description="Disordered" evidence="1">
    <location>
        <begin position="1"/>
        <end position="24"/>
    </location>
</feature>
<sequence length="523" mass="57967">MSRSFRGDRLPGDQHVPTTHAHGDLTPQLIGTPVWYDQAVAAAGIPIYDAPFVSVGGGLGSFILTDVLRIQGAPASAIRVVSTSETPWQSWEYLTRVSQLPVRERIRSDAGARPDNLWGFPSYAMTEAWQDKSIALAWQVLVEPLFADFFAPRAGTVFATVRKEAERISYWNMLAQGQVRMVRRRAGGGYFTLVTPPAGTTPTKRIAIRSRYVHLAVGYPGLKYLPDLQEFRETYNDYHRVVNAYEPHEHVYEFLKTRPGVVVVRGAGIVASRVLQRLIDDRERLGLQTQIVHIFRTYVQGSHGPGVWMRRKGGDGWAYQAFTFPKSAFGGQLKAQYRNADADKRKQLSKAVGGTTTPPLRRWQGQLRRGRQGNWYHPMQAVVEKVEPTMDGRLLSHTRGDDGNRNRLVSDFVIDCTGLEADMAEHRVLDDLLRNGGARRNGAGRLAVGPNFEVLGAASGDGALYASGAATGGNHFLAVDSFMGMQTAALDIAADLAKRGFVRRLGPVRSTNQWLKWALNRSI</sequence>